<evidence type="ECO:0000256" key="9">
    <source>
        <dbReference type="ARBA" id="ARBA00022777"/>
    </source>
</evidence>
<dbReference type="EC" id="2.7.13.3" evidence="3"/>
<evidence type="ECO:0000256" key="8">
    <source>
        <dbReference type="ARBA" id="ARBA00022741"/>
    </source>
</evidence>
<dbReference type="Proteomes" id="UP000187134">
    <property type="component" value="Unassembled WGS sequence"/>
</dbReference>
<keyword evidence="12" id="KW-0902">Two-component regulatory system</keyword>
<dbReference type="InterPro" id="IPR003660">
    <property type="entry name" value="HAMP_dom"/>
</dbReference>
<comment type="caution">
    <text evidence="17">The sequence shown here is derived from an EMBL/GenBank/DDBJ whole genome shotgun (WGS) entry which is preliminary data.</text>
</comment>
<dbReference type="Gene3D" id="1.10.287.130">
    <property type="match status" value="1"/>
</dbReference>
<evidence type="ECO:0000256" key="13">
    <source>
        <dbReference type="ARBA" id="ARBA00023136"/>
    </source>
</evidence>
<feature type="domain" description="Histidine kinase" evidence="15">
    <location>
        <begin position="317"/>
        <end position="521"/>
    </location>
</feature>
<gene>
    <name evidence="17" type="ORF">BK131_18085</name>
</gene>
<evidence type="ECO:0000256" key="11">
    <source>
        <dbReference type="ARBA" id="ARBA00022989"/>
    </source>
</evidence>
<feature type="transmembrane region" description="Helical" evidence="14">
    <location>
        <begin position="41"/>
        <end position="66"/>
    </location>
</feature>
<dbReference type="PROSITE" id="PS50885">
    <property type="entry name" value="HAMP"/>
    <property type="match status" value="1"/>
</dbReference>
<feature type="domain" description="HAMP" evidence="16">
    <location>
        <begin position="250"/>
        <end position="302"/>
    </location>
</feature>
<dbReference type="PANTHER" id="PTHR45528">
    <property type="entry name" value="SENSOR HISTIDINE KINASE CPXA"/>
    <property type="match status" value="1"/>
</dbReference>
<evidence type="ECO:0000256" key="4">
    <source>
        <dbReference type="ARBA" id="ARBA00022475"/>
    </source>
</evidence>
<dbReference type="Gene3D" id="6.10.340.10">
    <property type="match status" value="1"/>
</dbReference>
<evidence type="ECO:0000256" key="5">
    <source>
        <dbReference type="ARBA" id="ARBA00022553"/>
    </source>
</evidence>
<comment type="catalytic activity">
    <reaction evidence="1">
        <text>ATP + protein L-histidine = ADP + protein N-phospho-L-histidine.</text>
        <dbReference type="EC" id="2.7.13.3"/>
    </reaction>
</comment>
<evidence type="ECO:0000256" key="3">
    <source>
        <dbReference type="ARBA" id="ARBA00012438"/>
    </source>
</evidence>
<reference evidence="17 18" key="1">
    <citation type="submission" date="2016-11" db="EMBL/GenBank/DDBJ databases">
        <title>Paenibacillus species isolates.</title>
        <authorList>
            <person name="Beno S.M."/>
        </authorList>
    </citation>
    <scope>NUCLEOTIDE SEQUENCE [LARGE SCALE GENOMIC DNA]</scope>
    <source>
        <strain evidence="17 18">FSL H8-0246</strain>
    </source>
</reference>
<keyword evidence="10" id="KW-0067">ATP-binding</keyword>
<dbReference type="SMART" id="SM00388">
    <property type="entry name" value="HisKA"/>
    <property type="match status" value="1"/>
</dbReference>
<evidence type="ECO:0000256" key="7">
    <source>
        <dbReference type="ARBA" id="ARBA00022692"/>
    </source>
</evidence>
<dbReference type="SUPFAM" id="SSF158472">
    <property type="entry name" value="HAMP domain-like"/>
    <property type="match status" value="1"/>
</dbReference>
<evidence type="ECO:0000256" key="6">
    <source>
        <dbReference type="ARBA" id="ARBA00022679"/>
    </source>
</evidence>
<keyword evidence="7 14" id="KW-0812">Transmembrane</keyword>
<keyword evidence="5" id="KW-0597">Phosphoprotein</keyword>
<dbReference type="Gene3D" id="3.30.565.10">
    <property type="entry name" value="Histidine kinase-like ATPase, C-terminal domain"/>
    <property type="match status" value="1"/>
</dbReference>
<dbReference type="InterPro" id="IPR003594">
    <property type="entry name" value="HATPase_dom"/>
</dbReference>
<dbReference type="InterPro" id="IPR005467">
    <property type="entry name" value="His_kinase_dom"/>
</dbReference>
<dbReference type="SMART" id="SM00304">
    <property type="entry name" value="HAMP"/>
    <property type="match status" value="1"/>
</dbReference>
<dbReference type="AlphaFoldDB" id="A0A1R1BRP0"/>
<dbReference type="InterPro" id="IPR003661">
    <property type="entry name" value="HisK_dim/P_dom"/>
</dbReference>
<evidence type="ECO:0000256" key="14">
    <source>
        <dbReference type="SAM" id="Phobius"/>
    </source>
</evidence>
<dbReference type="SUPFAM" id="SSF55874">
    <property type="entry name" value="ATPase domain of HSP90 chaperone/DNA topoisomerase II/histidine kinase"/>
    <property type="match status" value="1"/>
</dbReference>
<evidence type="ECO:0000256" key="1">
    <source>
        <dbReference type="ARBA" id="ARBA00000085"/>
    </source>
</evidence>
<dbReference type="InterPro" id="IPR036097">
    <property type="entry name" value="HisK_dim/P_sf"/>
</dbReference>
<dbReference type="GO" id="GO:0000155">
    <property type="term" value="F:phosphorelay sensor kinase activity"/>
    <property type="evidence" value="ECO:0007669"/>
    <property type="project" value="InterPro"/>
</dbReference>
<dbReference type="CDD" id="cd06225">
    <property type="entry name" value="HAMP"/>
    <property type="match status" value="1"/>
</dbReference>
<dbReference type="Pfam" id="PF02518">
    <property type="entry name" value="HATPase_c"/>
    <property type="match status" value="1"/>
</dbReference>
<dbReference type="SMART" id="SM00387">
    <property type="entry name" value="HATPase_c"/>
    <property type="match status" value="1"/>
</dbReference>
<dbReference type="Pfam" id="PF00512">
    <property type="entry name" value="HisKA"/>
    <property type="match status" value="1"/>
</dbReference>
<dbReference type="InterPro" id="IPR050398">
    <property type="entry name" value="HssS/ArlS-like"/>
</dbReference>
<organism evidence="17 18">
    <name type="scientific">Paenibacillus amylolyticus</name>
    <dbReference type="NCBI Taxonomy" id="1451"/>
    <lineage>
        <taxon>Bacteria</taxon>
        <taxon>Bacillati</taxon>
        <taxon>Bacillota</taxon>
        <taxon>Bacilli</taxon>
        <taxon>Bacillales</taxon>
        <taxon>Paenibacillaceae</taxon>
        <taxon>Paenibacillus</taxon>
    </lineage>
</organism>
<dbReference type="OrthoDB" id="14660at2"/>
<evidence type="ECO:0000259" key="15">
    <source>
        <dbReference type="PROSITE" id="PS50109"/>
    </source>
</evidence>
<dbReference type="GO" id="GO:0005524">
    <property type="term" value="F:ATP binding"/>
    <property type="evidence" value="ECO:0007669"/>
    <property type="project" value="UniProtKB-KW"/>
</dbReference>
<dbReference type="PROSITE" id="PS50109">
    <property type="entry name" value="HIS_KIN"/>
    <property type="match status" value="1"/>
</dbReference>
<comment type="subcellular location">
    <subcellularLocation>
        <location evidence="2">Cell membrane</location>
        <topology evidence="2">Multi-pass membrane protein</topology>
    </subcellularLocation>
</comment>
<dbReference type="InterPro" id="IPR036890">
    <property type="entry name" value="HATPase_C_sf"/>
</dbReference>
<protein>
    <recommendedName>
        <fullName evidence="3">histidine kinase</fullName>
        <ecNumber evidence="3">2.7.13.3</ecNumber>
    </recommendedName>
</protein>
<dbReference type="SUPFAM" id="SSF47384">
    <property type="entry name" value="Homodimeric domain of signal transducing histidine kinase"/>
    <property type="match status" value="1"/>
</dbReference>
<evidence type="ECO:0000259" key="16">
    <source>
        <dbReference type="PROSITE" id="PS50885"/>
    </source>
</evidence>
<keyword evidence="6" id="KW-0808">Transferase</keyword>
<evidence type="ECO:0000313" key="18">
    <source>
        <dbReference type="Proteomes" id="UP000187134"/>
    </source>
</evidence>
<dbReference type="PANTHER" id="PTHR45528:SF9">
    <property type="entry name" value="SENSOR HISTIDINE KINASE YBDK"/>
    <property type="match status" value="1"/>
</dbReference>
<keyword evidence="8" id="KW-0547">Nucleotide-binding</keyword>
<feature type="transmembrane region" description="Helical" evidence="14">
    <location>
        <begin position="227"/>
        <end position="250"/>
    </location>
</feature>
<evidence type="ECO:0000313" key="17">
    <source>
        <dbReference type="EMBL" id="OMF12536.1"/>
    </source>
</evidence>
<keyword evidence="11 14" id="KW-1133">Transmembrane helix</keyword>
<proteinExistence type="predicted"/>
<evidence type="ECO:0000256" key="10">
    <source>
        <dbReference type="ARBA" id="ARBA00022840"/>
    </source>
</evidence>
<dbReference type="Pfam" id="PF00672">
    <property type="entry name" value="HAMP"/>
    <property type="match status" value="1"/>
</dbReference>
<evidence type="ECO:0000256" key="2">
    <source>
        <dbReference type="ARBA" id="ARBA00004651"/>
    </source>
</evidence>
<dbReference type="EMBL" id="MRTJ01000007">
    <property type="protein sequence ID" value="OMF12536.1"/>
    <property type="molecule type" value="Genomic_DNA"/>
</dbReference>
<evidence type="ECO:0000256" key="12">
    <source>
        <dbReference type="ARBA" id="ARBA00023012"/>
    </source>
</evidence>
<accession>A0A1R1BRP0</accession>
<name>A0A1R1BRP0_PAEAM</name>
<keyword evidence="9 17" id="KW-0418">Kinase</keyword>
<sequence length="521" mass="59562">MIRRFRERKIMKRGQKGERGMDQKQSGRRKLRFGRSLMSRYMILILAAVLFVPVVLPIISIIYVVVVNNTNSNQAAPYGDVTRISNLWSREAQKLDGATDGEVSARLKQLHRKYSKASMYRVNARGETVFILGGEDVSLVKSTSADGKSDTILKWSLDSGKTTETRIPAEWNANNTVQFMKEATYRDPLTVVAYVGGDEQDRGQGFMVIEVPRSLLQMKQNNWPMELLYLGIVMIIIFMIFIIMSILFFARIRKRLIRLQTAMMTPGNEGIPLPVDIRRSDEIGQLEESFNQMVHQLSDSREREREEEQLRKRLIAGLSHDLRTPLTVIRGHMHALHKEALSERGDRSLHRMEAKMEDLGGLIDNMLSYNLLTSGKYTLKLEEKDMLRIVRETAAAWYPVWEKEEFEIDIDLPEKPLIWHMDEQGMRRILDNLFQNVIRHAASGKYIGISTQEIQGETAIVIQDRGPGMQPNSDTKGTGLGLSIVDLLIREMGLRKRVDSSNTGVRTYIYSGTGNRETTNR</sequence>
<keyword evidence="13 14" id="KW-0472">Membrane</keyword>
<dbReference type="CDD" id="cd00082">
    <property type="entry name" value="HisKA"/>
    <property type="match status" value="1"/>
</dbReference>
<dbReference type="GO" id="GO:0005886">
    <property type="term" value="C:plasma membrane"/>
    <property type="evidence" value="ECO:0007669"/>
    <property type="project" value="UniProtKB-SubCell"/>
</dbReference>
<keyword evidence="4" id="KW-1003">Cell membrane</keyword>